<dbReference type="Proteomes" id="UP001500567">
    <property type="component" value="Unassembled WGS sequence"/>
</dbReference>
<keyword evidence="8" id="KW-0732">Signal</keyword>
<evidence type="ECO:0000313" key="11">
    <source>
        <dbReference type="EMBL" id="GAA4002706.1"/>
    </source>
</evidence>
<proteinExistence type="inferred from homology"/>
<accession>A0ABP7RVK0</accession>
<dbReference type="InterPro" id="IPR042089">
    <property type="entry name" value="Peptidase_M13_dom_2"/>
</dbReference>
<dbReference type="CDD" id="cd08662">
    <property type="entry name" value="M13"/>
    <property type="match status" value="1"/>
</dbReference>
<sequence length="686" mass="77152">MFFSASLRRWLLAAPLAALTFTACQPGGKSSGPARPDLLQANLDTTVRPGDDFFTYANGGWLKKHPIPASESSWGIGKEVQNEVYARLRSLNEEAAQANAAAGTNQQKIGDFYATGLDSATVEKQGLAPLKPELDRLAAIQSVADVQAAIARLIPLGVDALIGPYVGQDAKNSDKMALQLWQAGLGLPNRDYYFNKDSRTANIRREYGRHVARMFQLMGQDSVAAQASSARVVALETALAKSSRKLEALRDPYANYNKMAVRDLSKLTPGLDWQPWLTQLELGKADTVIVGQPEFYREAGRQLRTAPLDTWKAYLQWQLLHTYADKLSRAFDQENFRFYGTILQGRKEQRARWKRVLDEEENAMGEILGQLFVKEYFKPEAKQRYDKLVDNVVVSFRQHINKLDWMSDSTKQKALVKLGKITKKVGYPDKWKDYSALTIDRSSYAQNVMRARQWAYRYNLSKLGKPVDRTEWGMTPQTYNAYYNPSNNEIVLPAAIFAIPGLADADADDATIYGYAGASTIGHELTHGFDDEGSQFDEKGNLRNWWAKTDRPRFNQRVNGIVRQFNGYQVLDSLHINGKATAGENIADLGGIVIALDAFKQTEQYRKGEKIGGLTPTQRYFLGYALGWQNHQRDEVLAQRILTDVHSPANYRVNGPFADVPEFYEAFGVKPGDKLYRPDSARVKIW</sequence>
<evidence type="ECO:0000256" key="2">
    <source>
        <dbReference type="ARBA" id="ARBA00007357"/>
    </source>
</evidence>
<dbReference type="Gene3D" id="3.40.390.10">
    <property type="entry name" value="Collagenase (Catalytic Domain)"/>
    <property type="match status" value="1"/>
</dbReference>
<dbReference type="InterPro" id="IPR024079">
    <property type="entry name" value="MetalloPept_cat_dom_sf"/>
</dbReference>
<evidence type="ECO:0000259" key="9">
    <source>
        <dbReference type="Pfam" id="PF01431"/>
    </source>
</evidence>
<protein>
    <submittedName>
        <fullName evidence="11">M13 family peptidase</fullName>
    </submittedName>
</protein>
<dbReference type="PROSITE" id="PS51885">
    <property type="entry name" value="NEPRILYSIN"/>
    <property type="match status" value="1"/>
</dbReference>
<evidence type="ECO:0000256" key="7">
    <source>
        <dbReference type="ARBA" id="ARBA00023049"/>
    </source>
</evidence>
<dbReference type="EMBL" id="BAABDJ010000007">
    <property type="protein sequence ID" value="GAA4002706.1"/>
    <property type="molecule type" value="Genomic_DNA"/>
</dbReference>
<gene>
    <name evidence="11" type="ORF">GCM10022408_12700</name>
</gene>
<keyword evidence="3" id="KW-0645">Protease</keyword>
<evidence type="ECO:0000256" key="5">
    <source>
        <dbReference type="ARBA" id="ARBA00022801"/>
    </source>
</evidence>
<keyword evidence="12" id="KW-1185">Reference proteome</keyword>
<feature type="chain" id="PRO_5046534864" evidence="8">
    <location>
        <begin position="27"/>
        <end position="686"/>
    </location>
</feature>
<keyword evidence="4" id="KW-0479">Metal-binding</keyword>
<dbReference type="InterPro" id="IPR018497">
    <property type="entry name" value="Peptidase_M13_C"/>
</dbReference>
<feature type="domain" description="Peptidase M13 N-terminal" evidence="10">
    <location>
        <begin position="49"/>
        <end position="428"/>
    </location>
</feature>
<keyword evidence="6" id="KW-0862">Zinc</keyword>
<dbReference type="RefSeq" id="WP_345071762.1">
    <property type="nucleotide sequence ID" value="NZ_BAABDJ010000007.1"/>
</dbReference>
<feature type="domain" description="Peptidase M13 C-terminal" evidence="9">
    <location>
        <begin position="480"/>
        <end position="682"/>
    </location>
</feature>
<dbReference type="Pfam" id="PF01431">
    <property type="entry name" value="Peptidase_M13"/>
    <property type="match status" value="1"/>
</dbReference>
<comment type="similarity">
    <text evidence="2">Belongs to the peptidase M13 family.</text>
</comment>
<dbReference type="PANTHER" id="PTHR11733">
    <property type="entry name" value="ZINC METALLOPROTEASE FAMILY M13 NEPRILYSIN-RELATED"/>
    <property type="match status" value="1"/>
</dbReference>
<evidence type="ECO:0000313" key="12">
    <source>
        <dbReference type="Proteomes" id="UP001500567"/>
    </source>
</evidence>
<dbReference type="SUPFAM" id="SSF55486">
    <property type="entry name" value="Metalloproteases ('zincins'), catalytic domain"/>
    <property type="match status" value="1"/>
</dbReference>
<reference evidence="12" key="1">
    <citation type="journal article" date="2019" name="Int. J. Syst. Evol. Microbiol.">
        <title>The Global Catalogue of Microorganisms (GCM) 10K type strain sequencing project: providing services to taxonomists for standard genome sequencing and annotation.</title>
        <authorList>
            <consortium name="The Broad Institute Genomics Platform"/>
            <consortium name="The Broad Institute Genome Sequencing Center for Infectious Disease"/>
            <person name="Wu L."/>
            <person name="Ma J."/>
        </authorList>
    </citation>
    <scope>NUCLEOTIDE SEQUENCE [LARGE SCALE GENOMIC DNA]</scope>
    <source>
        <strain evidence="12">JCM 17224</strain>
    </source>
</reference>
<keyword evidence="7" id="KW-0482">Metalloprotease</keyword>
<evidence type="ECO:0000256" key="4">
    <source>
        <dbReference type="ARBA" id="ARBA00022723"/>
    </source>
</evidence>
<name>A0ABP7RVK0_9BACT</name>
<comment type="cofactor">
    <cofactor evidence="1">
        <name>Zn(2+)</name>
        <dbReference type="ChEBI" id="CHEBI:29105"/>
    </cofactor>
</comment>
<dbReference type="InterPro" id="IPR000718">
    <property type="entry name" value="Peptidase_M13"/>
</dbReference>
<dbReference type="Gene3D" id="1.10.1380.10">
    <property type="entry name" value="Neutral endopeptidase , domain2"/>
    <property type="match status" value="1"/>
</dbReference>
<evidence type="ECO:0000259" key="10">
    <source>
        <dbReference type="Pfam" id="PF05649"/>
    </source>
</evidence>
<evidence type="ECO:0000256" key="1">
    <source>
        <dbReference type="ARBA" id="ARBA00001947"/>
    </source>
</evidence>
<comment type="caution">
    <text evidence="11">The sequence shown here is derived from an EMBL/GenBank/DDBJ whole genome shotgun (WGS) entry which is preliminary data.</text>
</comment>
<dbReference type="Pfam" id="PF05649">
    <property type="entry name" value="Peptidase_M13_N"/>
    <property type="match status" value="1"/>
</dbReference>
<dbReference type="PANTHER" id="PTHR11733:SF167">
    <property type="entry name" value="FI17812P1-RELATED"/>
    <property type="match status" value="1"/>
</dbReference>
<feature type="signal peptide" evidence="8">
    <location>
        <begin position="1"/>
        <end position="26"/>
    </location>
</feature>
<evidence type="ECO:0000256" key="3">
    <source>
        <dbReference type="ARBA" id="ARBA00022670"/>
    </source>
</evidence>
<dbReference type="PRINTS" id="PR00786">
    <property type="entry name" value="NEPRILYSIN"/>
</dbReference>
<keyword evidence="5" id="KW-0378">Hydrolase</keyword>
<dbReference type="InterPro" id="IPR008753">
    <property type="entry name" value="Peptidase_M13_N"/>
</dbReference>
<evidence type="ECO:0000256" key="6">
    <source>
        <dbReference type="ARBA" id="ARBA00022833"/>
    </source>
</evidence>
<organism evidence="11 12">
    <name type="scientific">Hymenobacter fastidiosus</name>
    <dbReference type="NCBI Taxonomy" id="486264"/>
    <lineage>
        <taxon>Bacteria</taxon>
        <taxon>Pseudomonadati</taxon>
        <taxon>Bacteroidota</taxon>
        <taxon>Cytophagia</taxon>
        <taxon>Cytophagales</taxon>
        <taxon>Hymenobacteraceae</taxon>
        <taxon>Hymenobacter</taxon>
    </lineage>
</organism>
<evidence type="ECO:0000256" key="8">
    <source>
        <dbReference type="SAM" id="SignalP"/>
    </source>
</evidence>